<dbReference type="EMBL" id="ATBE01000275">
    <property type="protein sequence ID" value="EQC94663.1"/>
    <property type="molecule type" value="Genomic_DNA"/>
</dbReference>
<dbReference type="Gene3D" id="3.40.50.300">
    <property type="entry name" value="P-loop containing nucleotide triphosphate hydrolases"/>
    <property type="match status" value="1"/>
</dbReference>
<dbReference type="SMART" id="SM00382">
    <property type="entry name" value="AAA"/>
    <property type="match status" value="1"/>
</dbReference>
<dbReference type="GO" id="GO:0005524">
    <property type="term" value="F:ATP binding"/>
    <property type="evidence" value="ECO:0007669"/>
    <property type="project" value="UniProtKB-KW"/>
</dbReference>
<dbReference type="GO" id="GO:0016887">
    <property type="term" value="F:ATP hydrolysis activity"/>
    <property type="evidence" value="ECO:0007669"/>
    <property type="project" value="InterPro"/>
</dbReference>
<evidence type="ECO:0000256" key="4">
    <source>
        <dbReference type="ARBA" id="ARBA00022475"/>
    </source>
</evidence>
<reference evidence="11 12" key="1">
    <citation type="journal article" date="2013" name="ISME J.">
        <title>Multifactorial diversity sustains microbial community stability.</title>
        <authorList>
            <person name="Erkus O."/>
            <person name="de Jager V.C."/>
            <person name="Spus M."/>
            <person name="van Alen-Boerrigter I.J."/>
            <person name="van Rijswijck I.M."/>
            <person name="Hazelwood L."/>
            <person name="Janssen P.W."/>
            <person name="van Hijum S.A."/>
            <person name="Kleerebezem M."/>
            <person name="Smid E.J."/>
        </authorList>
    </citation>
    <scope>NUCLEOTIDE SEQUENCE [LARGE SCALE GENOMIC DNA]</scope>
    <source>
        <strain evidence="11 12">TIFN3</strain>
    </source>
</reference>
<organism evidence="11 12">
    <name type="scientific">Lactococcus cremoris subsp. cremoris TIFN3</name>
    <dbReference type="NCBI Taxonomy" id="1234873"/>
    <lineage>
        <taxon>Bacteria</taxon>
        <taxon>Bacillati</taxon>
        <taxon>Bacillota</taxon>
        <taxon>Bacilli</taxon>
        <taxon>Lactobacillales</taxon>
        <taxon>Streptococcaceae</taxon>
        <taxon>Lactococcus</taxon>
        <taxon>Lactococcus cremoris subsp. cremoris</taxon>
    </lineage>
</organism>
<evidence type="ECO:0000256" key="8">
    <source>
        <dbReference type="ARBA" id="ARBA00022967"/>
    </source>
</evidence>
<sequence>MYEKKYDLEVTVENNNILVAKQVSVAFRIAGKLQKAIYDIDLTVKHGEVLAIVGESGSGKSTFATAVMGLHNPNQTQIKGSILLDGEEVVGKTGDSMSKLRGTKVGMIFQNPLTALNPLMKIGQQVMEMLAVHEVYPESQYESRTFQLLEQVGIPNSKRVANQFPHQLSGGMRQRVMIAIAIANDPDLIIADEPTTALDVTIQAQILDLILDVQKKKNAGVILITHDLGVVAEVADTVAVMYAGQLVEKASVEELFNNPKHPYTRSLLRSNPSAETVSDDLYVIPGNVPSLSEIEYDKDLFLARVPWMKEEAKKIISNEMTEISPNHLVRGSAWENFDFPNQTVKGGER</sequence>
<dbReference type="InterPro" id="IPR013563">
    <property type="entry name" value="Oligopep_ABC_C"/>
</dbReference>
<proteinExistence type="inferred from homology"/>
<evidence type="ECO:0000313" key="12">
    <source>
        <dbReference type="Proteomes" id="UP000015664"/>
    </source>
</evidence>
<evidence type="ECO:0000256" key="1">
    <source>
        <dbReference type="ARBA" id="ARBA00004202"/>
    </source>
</evidence>
<dbReference type="GO" id="GO:0015833">
    <property type="term" value="P:peptide transport"/>
    <property type="evidence" value="ECO:0007669"/>
    <property type="project" value="InterPro"/>
</dbReference>
<dbReference type="InterPro" id="IPR017871">
    <property type="entry name" value="ABC_transporter-like_CS"/>
</dbReference>
<evidence type="ECO:0000256" key="6">
    <source>
        <dbReference type="ARBA" id="ARBA00022741"/>
    </source>
</evidence>
<dbReference type="Proteomes" id="UP000015664">
    <property type="component" value="Unassembled WGS sequence"/>
</dbReference>
<evidence type="ECO:0000259" key="10">
    <source>
        <dbReference type="PROSITE" id="PS50893"/>
    </source>
</evidence>
<evidence type="ECO:0000256" key="2">
    <source>
        <dbReference type="ARBA" id="ARBA00005417"/>
    </source>
</evidence>
<keyword evidence="8" id="KW-1278">Translocase</keyword>
<comment type="subcellular location">
    <subcellularLocation>
        <location evidence="1">Cell membrane</location>
        <topology evidence="1">Peripheral membrane protein</topology>
    </subcellularLocation>
</comment>
<protein>
    <submittedName>
        <fullName evidence="11">Peptide ABC transporter ATP-binding protein</fullName>
    </submittedName>
</protein>
<dbReference type="PROSITE" id="PS00211">
    <property type="entry name" value="ABC_TRANSPORTER_1"/>
    <property type="match status" value="1"/>
</dbReference>
<dbReference type="FunFam" id="3.40.50.300:FF:000016">
    <property type="entry name" value="Oligopeptide ABC transporter ATP-binding component"/>
    <property type="match status" value="1"/>
</dbReference>
<evidence type="ECO:0000256" key="3">
    <source>
        <dbReference type="ARBA" id="ARBA00022448"/>
    </source>
</evidence>
<dbReference type="PANTHER" id="PTHR43297:SF14">
    <property type="entry name" value="ATPASE AAA-TYPE CORE DOMAIN-CONTAINING PROTEIN"/>
    <property type="match status" value="1"/>
</dbReference>
<dbReference type="PANTHER" id="PTHR43297">
    <property type="entry name" value="OLIGOPEPTIDE TRANSPORT ATP-BINDING PROTEIN APPD"/>
    <property type="match status" value="1"/>
</dbReference>
<keyword evidence="5" id="KW-0997">Cell inner membrane</keyword>
<dbReference type="SUPFAM" id="SSF52540">
    <property type="entry name" value="P-loop containing nucleoside triphosphate hydrolases"/>
    <property type="match status" value="1"/>
</dbReference>
<dbReference type="CDD" id="cd03257">
    <property type="entry name" value="ABC_NikE_OppD_transporters"/>
    <property type="match status" value="1"/>
</dbReference>
<keyword evidence="4" id="KW-1003">Cell membrane</keyword>
<dbReference type="InterPro" id="IPR003593">
    <property type="entry name" value="AAA+_ATPase"/>
</dbReference>
<dbReference type="InterPro" id="IPR027417">
    <property type="entry name" value="P-loop_NTPase"/>
</dbReference>
<name>T0WPY4_LACLC</name>
<keyword evidence="9" id="KW-0472">Membrane</keyword>
<evidence type="ECO:0000313" key="11">
    <source>
        <dbReference type="EMBL" id="EQC94663.1"/>
    </source>
</evidence>
<dbReference type="NCBIfam" id="TIGR01727">
    <property type="entry name" value="oligo_HPY"/>
    <property type="match status" value="1"/>
</dbReference>
<dbReference type="PATRIC" id="fig|1234873.3.peg.1821"/>
<dbReference type="PROSITE" id="PS50893">
    <property type="entry name" value="ABC_TRANSPORTER_2"/>
    <property type="match status" value="1"/>
</dbReference>
<comment type="similarity">
    <text evidence="2">Belongs to the ABC transporter superfamily.</text>
</comment>
<dbReference type="Pfam" id="PF00005">
    <property type="entry name" value="ABC_tran"/>
    <property type="match status" value="1"/>
</dbReference>
<comment type="caution">
    <text evidence="11">The sequence shown here is derived from an EMBL/GenBank/DDBJ whole genome shotgun (WGS) entry which is preliminary data.</text>
</comment>
<gene>
    <name evidence="11" type="ORF">LLT3_12830</name>
</gene>
<dbReference type="GO" id="GO:0005886">
    <property type="term" value="C:plasma membrane"/>
    <property type="evidence" value="ECO:0007669"/>
    <property type="project" value="UniProtKB-SubCell"/>
</dbReference>
<dbReference type="AlphaFoldDB" id="T0WPY4"/>
<evidence type="ECO:0000256" key="7">
    <source>
        <dbReference type="ARBA" id="ARBA00022840"/>
    </source>
</evidence>
<keyword evidence="3" id="KW-0813">Transport</keyword>
<evidence type="ECO:0000256" key="9">
    <source>
        <dbReference type="ARBA" id="ARBA00023136"/>
    </source>
</evidence>
<dbReference type="Pfam" id="PF08352">
    <property type="entry name" value="oligo_HPY"/>
    <property type="match status" value="1"/>
</dbReference>
<keyword evidence="7 11" id="KW-0067">ATP-binding</keyword>
<keyword evidence="6" id="KW-0547">Nucleotide-binding</keyword>
<accession>T0WPY4</accession>
<feature type="domain" description="ABC transporter" evidence="10">
    <location>
        <begin position="20"/>
        <end position="268"/>
    </location>
</feature>
<evidence type="ECO:0000256" key="5">
    <source>
        <dbReference type="ARBA" id="ARBA00022519"/>
    </source>
</evidence>
<dbReference type="InterPro" id="IPR003439">
    <property type="entry name" value="ABC_transporter-like_ATP-bd"/>
</dbReference>
<dbReference type="InterPro" id="IPR050388">
    <property type="entry name" value="ABC_Ni/Peptide_Import"/>
</dbReference>